<accession>A0ABV7Z5I1</accession>
<proteinExistence type="predicted"/>
<dbReference type="InterPro" id="IPR019260">
    <property type="entry name" value="DUF2262"/>
</dbReference>
<sequence>MALTFDDPVLGELTYDHEFEWWDGQTDLGGHPAELRVQAERDCPSDPAARRTLGAALTRLRETEGRVRAAVATRLLDLAEDWRDDEDDPEPLTIASVMARIVPTSVELTPDGGATLYYADGELFAGHIILAGVDASGHVTSAGIAG</sequence>
<evidence type="ECO:0000313" key="2">
    <source>
        <dbReference type="EMBL" id="MFC3831915.1"/>
    </source>
</evidence>
<dbReference type="Proteomes" id="UP001595803">
    <property type="component" value="Unassembled WGS sequence"/>
</dbReference>
<dbReference type="Pfam" id="PF10020">
    <property type="entry name" value="DUF2262"/>
    <property type="match status" value="1"/>
</dbReference>
<dbReference type="RefSeq" id="WP_322472807.1">
    <property type="nucleotide sequence ID" value="NZ_JBHRZG010000003.1"/>
</dbReference>
<evidence type="ECO:0000259" key="1">
    <source>
        <dbReference type="Pfam" id="PF10020"/>
    </source>
</evidence>
<protein>
    <submittedName>
        <fullName evidence="2">DUF2262 domain-containing protein</fullName>
    </submittedName>
</protein>
<gene>
    <name evidence="2" type="ORF">ACFOSB_03430</name>
</gene>
<keyword evidence="3" id="KW-1185">Reference proteome</keyword>
<comment type="caution">
    <text evidence="2">The sequence shown here is derived from an EMBL/GenBank/DDBJ whole genome shotgun (WGS) entry which is preliminary data.</text>
</comment>
<name>A0ABV7Z5I1_9DEIO</name>
<organism evidence="2 3">
    <name type="scientific">Deinococcus rufus</name>
    <dbReference type="NCBI Taxonomy" id="2136097"/>
    <lineage>
        <taxon>Bacteria</taxon>
        <taxon>Thermotogati</taxon>
        <taxon>Deinococcota</taxon>
        <taxon>Deinococci</taxon>
        <taxon>Deinococcales</taxon>
        <taxon>Deinococcaceae</taxon>
        <taxon>Deinococcus</taxon>
    </lineage>
</organism>
<feature type="domain" description="DUF2262" evidence="1">
    <location>
        <begin position="7"/>
        <end position="144"/>
    </location>
</feature>
<evidence type="ECO:0000313" key="3">
    <source>
        <dbReference type="Proteomes" id="UP001595803"/>
    </source>
</evidence>
<dbReference type="EMBL" id="JBHRZG010000003">
    <property type="protein sequence ID" value="MFC3831915.1"/>
    <property type="molecule type" value="Genomic_DNA"/>
</dbReference>
<reference evidence="3" key="1">
    <citation type="journal article" date="2019" name="Int. J. Syst. Evol. Microbiol.">
        <title>The Global Catalogue of Microorganisms (GCM) 10K type strain sequencing project: providing services to taxonomists for standard genome sequencing and annotation.</title>
        <authorList>
            <consortium name="The Broad Institute Genomics Platform"/>
            <consortium name="The Broad Institute Genome Sequencing Center for Infectious Disease"/>
            <person name="Wu L."/>
            <person name="Ma J."/>
        </authorList>
    </citation>
    <scope>NUCLEOTIDE SEQUENCE [LARGE SCALE GENOMIC DNA]</scope>
    <source>
        <strain evidence="3">CCTCC AB 2017081</strain>
    </source>
</reference>